<name>A0A7W9W985_ARMRO</name>
<dbReference type="AlphaFoldDB" id="A0A7W9W985"/>
<gene>
    <name evidence="2" type="ORF">HNQ39_004188</name>
</gene>
<evidence type="ECO:0008006" key="4">
    <source>
        <dbReference type="Google" id="ProtNLM"/>
    </source>
</evidence>
<organism evidence="2 3">
    <name type="scientific">Armatimonas rosea</name>
    <dbReference type="NCBI Taxonomy" id="685828"/>
    <lineage>
        <taxon>Bacteria</taxon>
        <taxon>Bacillati</taxon>
        <taxon>Armatimonadota</taxon>
        <taxon>Armatimonadia</taxon>
        <taxon>Armatimonadales</taxon>
        <taxon>Armatimonadaceae</taxon>
        <taxon>Armatimonas</taxon>
    </lineage>
</organism>
<evidence type="ECO:0000313" key="3">
    <source>
        <dbReference type="Proteomes" id="UP000520814"/>
    </source>
</evidence>
<proteinExistence type="predicted"/>
<dbReference type="EMBL" id="JACHGW010000004">
    <property type="protein sequence ID" value="MBB6052367.1"/>
    <property type="molecule type" value="Genomic_DNA"/>
</dbReference>
<feature type="signal peptide" evidence="1">
    <location>
        <begin position="1"/>
        <end position="24"/>
    </location>
</feature>
<comment type="caution">
    <text evidence="2">The sequence shown here is derived from an EMBL/GenBank/DDBJ whole genome shotgun (WGS) entry which is preliminary data.</text>
</comment>
<evidence type="ECO:0000313" key="2">
    <source>
        <dbReference type="EMBL" id="MBB6052367.1"/>
    </source>
</evidence>
<keyword evidence="3" id="KW-1185">Reference proteome</keyword>
<accession>A0A7W9W985</accession>
<reference evidence="2 3" key="1">
    <citation type="submission" date="2020-08" db="EMBL/GenBank/DDBJ databases">
        <title>Genomic Encyclopedia of Type Strains, Phase IV (KMG-IV): sequencing the most valuable type-strain genomes for metagenomic binning, comparative biology and taxonomic classification.</title>
        <authorList>
            <person name="Goeker M."/>
        </authorList>
    </citation>
    <scope>NUCLEOTIDE SEQUENCE [LARGE SCALE GENOMIC DNA]</scope>
    <source>
        <strain evidence="2 3">DSM 23562</strain>
    </source>
</reference>
<protein>
    <recommendedName>
        <fullName evidence="4">PEP-CTERM protein-sorting domain-containing protein</fullName>
    </recommendedName>
</protein>
<sequence length="197" mass="20575">MGTSFITRFAIVLSALSFGALAHAQVVATPYTYLSVLDLSSPRFARPDDGAPPTVASGLSEFLFRSLTFTPDTTGLYTLETINTTSQRGGFIPTALVLYQGSFDPTQSLVNALYAISSPGGGGLADNLVSFDYNLSAGSSYTLVTTTSDPRLGGQITNRISGPGGAKLQTTVTPEAPGSVLILAGLAAVPLFRWRKC</sequence>
<dbReference type="Proteomes" id="UP000520814">
    <property type="component" value="Unassembled WGS sequence"/>
</dbReference>
<keyword evidence="1" id="KW-0732">Signal</keyword>
<feature type="chain" id="PRO_5030999683" description="PEP-CTERM protein-sorting domain-containing protein" evidence="1">
    <location>
        <begin position="25"/>
        <end position="197"/>
    </location>
</feature>
<evidence type="ECO:0000256" key="1">
    <source>
        <dbReference type="SAM" id="SignalP"/>
    </source>
</evidence>
<dbReference type="RefSeq" id="WP_184201280.1">
    <property type="nucleotide sequence ID" value="NZ_JACHGW010000004.1"/>
</dbReference>